<dbReference type="OrthoDB" id="6375174at2759"/>
<evidence type="ECO:0000313" key="6">
    <source>
        <dbReference type="EMBL" id="CDK27890.1"/>
    </source>
</evidence>
<dbReference type="GO" id="GO:0015631">
    <property type="term" value="F:tubulin binding"/>
    <property type="evidence" value="ECO:0007669"/>
    <property type="project" value="EnsemblFungi"/>
</dbReference>
<evidence type="ECO:0000256" key="5">
    <source>
        <dbReference type="SAM" id="Coils"/>
    </source>
</evidence>
<dbReference type="GO" id="GO:0016272">
    <property type="term" value="C:prefoldin complex"/>
    <property type="evidence" value="ECO:0007669"/>
    <property type="project" value="UniProtKB-UniRule"/>
</dbReference>
<gene>
    <name evidence="6" type="ORF">KUCA_T00003870001</name>
</gene>
<dbReference type="InterPro" id="IPR009053">
    <property type="entry name" value="Prefoldin"/>
</dbReference>
<dbReference type="HOGENOM" id="CLU_083737_0_0_1"/>
<dbReference type="AlphaFoldDB" id="W6MWU8"/>
<dbReference type="RefSeq" id="XP_022459882.1">
    <property type="nucleotide sequence ID" value="XM_022602327.1"/>
</dbReference>
<organism evidence="6 7">
    <name type="scientific">Kuraishia capsulata CBS 1993</name>
    <dbReference type="NCBI Taxonomy" id="1382522"/>
    <lineage>
        <taxon>Eukaryota</taxon>
        <taxon>Fungi</taxon>
        <taxon>Dikarya</taxon>
        <taxon>Ascomycota</taxon>
        <taxon>Saccharomycotina</taxon>
        <taxon>Pichiomycetes</taxon>
        <taxon>Pichiales</taxon>
        <taxon>Pichiaceae</taxon>
        <taxon>Kuraishia</taxon>
    </lineage>
</organism>
<dbReference type="PIRSF" id="PIRSF016396">
    <property type="entry name" value="Prefoldin_subunit_3"/>
    <property type="match status" value="1"/>
</dbReference>
<dbReference type="FunFam" id="1.10.287.370:FF:000001">
    <property type="entry name" value="Prefoldin subunit 3"/>
    <property type="match status" value="1"/>
</dbReference>
<dbReference type="CDD" id="cd23156">
    <property type="entry name" value="Prefoldin_3"/>
    <property type="match status" value="1"/>
</dbReference>
<dbReference type="Gene3D" id="1.10.287.370">
    <property type="match status" value="1"/>
</dbReference>
<dbReference type="GO" id="GO:0007017">
    <property type="term" value="P:microtubule-based process"/>
    <property type="evidence" value="ECO:0007669"/>
    <property type="project" value="TreeGrafter"/>
</dbReference>
<reference evidence="6" key="2">
    <citation type="submission" date="2014-02" db="EMBL/GenBank/DDBJ databases">
        <title>Complete DNA sequence of /Kuraishia capsulata/ illustrates novel genomic features among budding yeasts (/Saccharomycotina/).</title>
        <authorList>
            <person name="Morales L."/>
            <person name="Noel B."/>
            <person name="Porcel B."/>
            <person name="Marcet-Houben M."/>
            <person name="Hullo M-F."/>
            <person name="Sacerdot C."/>
            <person name="Tekaia F."/>
            <person name="Leh-Louis V."/>
            <person name="Despons L."/>
            <person name="Khanna V."/>
            <person name="Aury J-M."/>
            <person name="Barbe V."/>
            <person name="Couloux A."/>
            <person name="Labadie K."/>
            <person name="Pelletier E."/>
            <person name="Souciet J-L."/>
            <person name="Boekhout T."/>
            <person name="Gabaldon T."/>
            <person name="Wincker P."/>
            <person name="Dujon B."/>
        </authorList>
    </citation>
    <scope>NUCLEOTIDE SEQUENCE</scope>
    <source>
        <strain evidence="6">CBS 1993</strain>
    </source>
</reference>
<reference evidence="6" key="1">
    <citation type="submission" date="2013-12" db="EMBL/GenBank/DDBJ databases">
        <authorList>
            <person name="Genoscope - CEA"/>
        </authorList>
    </citation>
    <scope>NUCLEOTIDE SEQUENCE</scope>
    <source>
        <strain evidence="6">CBS 1993</strain>
    </source>
</reference>
<proteinExistence type="inferred from homology"/>
<evidence type="ECO:0000256" key="1">
    <source>
        <dbReference type="ARBA" id="ARBA00010048"/>
    </source>
</evidence>
<dbReference type="Pfam" id="PF02996">
    <property type="entry name" value="Prefoldin"/>
    <property type="match status" value="1"/>
</dbReference>
<keyword evidence="3 4" id="KW-0143">Chaperone</keyword>
<evidence type="ECO:0000256" key="3">
    <source>
        <dbReference type="ARBA" id="ARBA00023186"/>
    </source>
</evidence>
<dbReference type="GO" id="GO:0006457">
    <property type="term" value="P:protein folding"/>
    <property type="evidence" value="ECO:0007669"/>
    <property type="project" value="UniProtKB-UniRule"/>
</dbReference>
<protein>
    <recommendedName>
        <fullName evidence="4">Prefoldin subunit 3</fullName>
    </recommendedName>
</protein>
<comment type="similarity">
    <text evidence="1 4">Belongs to the prefoldin subunit alpha family.</text>
</comment>
<keyword evidence="7" id="KW-1185">Reference proteome</keyword>
<sequence>MDRLKTDITNPRGIPQAKFIDNVSAFVKSDDDVTRLLQECEERLNQYRFMESNKKETLRSLRLKVPDIDKSLAMVRFLQTQKKTGNEEFDLNYELNDTLYSTASVDVENLDSVCLWLGADVMLEYPLDEAIELLEGRLKTATESLDITKEDLEYLRENITTMEVNTARVYNYDVARRKVKA</sequence>
<dbReference type="PANTHER" id="PTHR12409">
    <property type="entry name" value="PREFOLDIN SUBUNIT 3"/>
    <property type="match status" value="1"/>
</dbReference>
<dbReference type="InterPro" id="IPR004127">
    <property type="entry name" value="Prefoldin_subunit_alpha"/>
</dbReference>
<accession>W6MWU8</accession>
<dbReference type="Proteomes" id="UP000019384">
    <property type="component" value="Unassembled WGS sequence"/>
</dbReference>
<comment type="function">
    <text evidence="4">Binds specifically to cytosolic chaperonin (c-CPN) and transfers target proteins to it. Binds to nascent polypeptide chain and promotes folding in an environment in which there are many competing pathways for nonnative proteins.</text>
</comment>
<dbReference type="GO" id="GO:0005737">
    <property type="term" value="C:cytoplasm"/>
    <property type="evidence" value="ECO:0007669"/>
    <property type="project" value="EnsemblFungi"/>
</dbReference>
<name>W6MWU8_9ASCO</name>
<feature type="coiled-coil region" evidence="5">
    <location>
        <begin position="131"/>
        <end position="158"/>
    </location>
</feature>
<dbReference type="STRING" id="1382522.W6MWU8"/>
<dbReference type="PANTHER" id="PTHR12409:SF0">
    <property type="entry name" value="PREFOLDIN SUBUNIT 3"/>
    <property type="match status" value="1"/>
</dbReference>
<dbReference type="GO" id="GO:0007021">
    <property type="term" value="P:tubulin complex assembly"/>
    <property type="evidence" value="ECO:0007669"/>
    <property type="project" value="EnsemblFungi"/>
</dbReference>
<dbReference type="SUPFAM" id="SSF46579">
    <property type="entry name" value="Prefoldin"/>
    <property type="match status" value="1"/>
</dbReference>
<comment type="subunit">
    <text evidence="2 4">Heterohexamer of two PFD-alpha type and four PFD-beta type subunits.</text>
</comment>
<evidence type="ECO:0000256" key="4">
    <source>
        <dbReference type="PIRNR" id="PIRNR016396"/>
    </source>
</evidence>
<dbReference type="EMBL" id="HG793128">
    <property type="protein sequence ID" value="CDK27890.1"/>
    <property type="molecule type" value="Genomic_DNA"/>
</dbReference>
<evidence type="ECO:0000313" key="7">
    <source>
        <dbReference type="Proteomes" id="UP000019384"/>
    </source>
</evidence>
<dbReference type="InterPro" id="IPR016655">
    <property type="entry name" value="PFD3"/>
</dbReference>
<dbReference type="GeneID" id="34521270"/>
<evidence type="ECO:0000256" key="2">
    <source>
        <dbReference type="ARBA" id="ARBA00011695"/>
    </source>
</evidence>
<keyword evidence="5" id="KW-0175">Coiled coil</keyword>